<evidence type="ECO:0000313" key="2">
    <source>
        <dbReference type="EnsemblPlants" id="LPERR06G05940.1"/>
    </source>
</evidence>
<proteinExistence type="predicted"/>
<keyword evidence="3" id="KW-1185">Reference proteome</keyword>
<feature type="transmembrane region" description="Helical" evidence="1">
    <location>
        <begin position="86"/>
        <end position="112"/>
    </location>
</feature>
<accession>A0A0D9WN02</accession>
<sequence length="245" mass="24729">MAGIGIVRNIIVVAMGAGALGGPDALRLILSNAGRSPLADISIAVFVTAALTAPALGTMLLARFFRKAGGGPGHAMGAAAEVADPFATMTLIVSLAVAFLVSASLILLPVPVFQSGDLAPLAFAVAALAVGARVRGVRLPIACGGAGPALAVPLAVVVHCVAVGMFDATAQRFRDRAVALKNTLATGPFGVPAAIVVTTTLVALFFCKAQHAAASTATARFHKMILVVITTLLVIAFFLKKHSSE</sequence>
<dbReference type="eggNOG" id="ENOG502R4FU">
    <property type="taxonomic scope" value="Eukaryota"/>
</dbReference>
<evidence type="ECO:0000256" key="1">
    <source>
        <dbReference type="SAM" id="Phobius"/>
    </source>
</evidence>
<feature type="transmembrane region" description="Helical" evidence="1">
    <location>
        <begin position="118"/>
        <end position="137"/>
    </location>
</feature>
<dbReference type="AlphaFoldDB" id="A0A0D9WN02"/>
<feature type="transmembrane region" description="Helical" evidence="1">
    <location>
        <begin position="221"/>
        <end position="239"/>
    </location>
</feature>
<organism evidence="2 3">
    <name type="scientific">Leersia perrieri</name>
    <dbReference type="NCBI Taxonomy" id="77586"/>
    <lineage>
        <taxon>Eukaryota</taxon>
        <taxon>Viridiplantae</taxon>
        <taxon>Streptophyta</taxon>
        <taxon>Embryophyta</taxon>
        <taxon>Tracheophyta</taxon>
        <taxon>Spermatophyta</taxon>
        <taxon>Magnoliopsida</taxon>
        <taxon>Liliopsida</taxon>
        <taxon>Poales</taxon>
        <taxon>Poaceae</taxon>
        <taxon>BOP clade</taxon>
        <taxon>Oryzoideae</taxon>
        <taxon>Oryzeae</taxon>
        <taxon>Oryzinae</taxon>
        <taxon>Leersia</taxon>
    </lineage>
</organism>
<reference evidence="3" key="2">
    <citation type="submission" date="2013-12" db="EMBL/GenBank/DDBJ databases">
        <authorList>
            <person name="Yu Y."/>
            <person name="Lee S."/>
            <person name="de Baynast K."/>
            <person name="Wissotski M."/>
            <person name="Liu L."/>
            <person name="Talag J."/>
            <person name="Goicoechea J."/>
            <person name="Angelova A."/>
            <person name="Jetty R."/>
            <person name="Kudrna D."/>
            <person name="Golser W."/>
            <person name="Rivera L."/>
            <person name="Zhang J."/>
            <person name="Wing R."/>
        </authorList>
    </citation>
    <scope>NUCLEOTIDE SEQUENCE</scope>
</reference>
<protein>
    <submittedName>
        <fullName evidence="2">Uncharacterized protein</fullName>
    </submittedName>
</protein>
<reference evidence="2" key="3">
    <citation type="submission" date="2015-04" db="UniProtKB">
        <authorList>
            <consortium name="EnsemblPlants"/>
        </authorList>
    </citation>
    <scope>IDENTIFICATION</scope>
</reference>
<name>A0A0D9WN02_9ORYZ</name>
<keyword evidence="1" id="KW-1133">Transmembrane helix</keyword>
<keyword evidence="1" id="KW-0472">Membrane</keyword>
<evidence type="ECO:0000313" key="3">
    <source>
        <dbReference type="Proteomes" id="UP000032180"/>
    </source>
</evidence>
<dbReference type="Gramene" id="LPERR06G05940.1">
    <property type="protein sequence ID" value="LPERR06G05940.1"/>
    <property type="gene ID" value="LPERR06G05940"/>
</dbReference>
<reference evidence="2 3" key="1">
    <citation type="submission" date="2012-08" db="EMBL/GenBank/DDBJ databases">
        <title>Oryza genome evolution.</title>
        <authorList>
            <person name="Wing R.A."/>
        </authorList>
    </citation>
    <scope>NUCLEOTIDE SEQUENCE</scope>
</reference>
<dbReference type="EnsemblPlants" id="LPERR06G05940.1">
    <property type="protein sequence ID" value="LPERR06G05940.1"/>
    <property type="gene ID" value="LPERR06G05940"/>
</dbReference>
<keyword evidence="1" id="KW-0812">Transmembrane</keyword>
<feature type="transmembrane region" description="Helical" evidence="1">
    <location>
        <begin position="149"/>
        <end position="169"/>
    </location>
</feature>
<dbReference type="Proteomes" id="UP000032180">
    <property type="component" value="Chromosome 6"/>
</dbReference>
<feature type="transmembrane region" description="Helical" evidence="1">
    <location>
        <begin position="41"/>
        <end position="65"/>
    </location>
</feature>
<feature type="transmembrane region" description="Helical" evidence="1">
    <location>
        <begin position="189"/>
        <end position="209"/>
    </location>
</feature>
<dbReference type="HOGENOM" id="CLU_064597_0_0_1"/>